<evidence type="ECO:0000313" key="4">
    <source>
        <dbReference type="EMBL" id="ARW12173.1"/>
    </source>
</evidence>
<evidence type="ECO:0000313" key="2">
    <source>
        <dbReference type="EMBL" id="ARW11774.1"/>
    </source>
</evidence>
<proteinExistence type="predicted"/>
<keyword evidence="4" id="KW-0614">Plasmid</keyword>
<dbReference type="AlphaFoldDB" id="A0A1Y0V6Z5"/>
<evidence type="ECO:0000313" key="5">
    <source>
        <dbReference type="Proteomes" id="UP000195633"/>
    </source>
</evidence>
<evidence type="ECO:0000313" key="3">
    <source>
        <dbReference type="EMBL" id="ARW11925.1"/>
    </source>
</evidence>
<accession>A0A1Y0V6Z5</accession>
<name>A0A1Y0V6Z5_9PROT</name>
<geneLocation type="plasmid" evidence="5">
    <name>pap1447-1 sequence</name>
</geneLocation>
<dbReference type="Proteomes" id="UP000195633">
    <property type="component" value="Plasmid pAP1447-1"/>
</dbReference>
<geneLocation type="plasmid" evidence="5">
    <name>pap1447-2 sequence</name>
</geneLocation>
<organism evidence="4 5">
    <name type="scientific">Acetobacter ascendens</name>
    <dbReference type="NCBI Taxonomy" id="481146"/>
    <lineage>
        <taxon>Bacteria</taxon>
        <taxon>Pseudomonadati</taxon>
        <taxon>Pseudomonadota</taxon>
        <taxon>Alphaproteobacteria</taxon>
        <taxon>Acetobacterales</taxon>
        <taxon>Acetobacteraceae</taxon>
        <taxon>Acetobacter</taxon>
    </lineage>
</organism>
<keyword evidence="1" id="KW-1133">Transmembrane helix</keyword>
<geneLocation type="plasmid" evidence="2">
    <name>pAP1447-1</name>
</geneLocation>
<keyword evidence="1" id="KW-0812">Transmembrane</keyword>
<reference evidence="4 5" key="1">
    <citation type="submission" date="2017-05" db="EMBL/GenBank/DDBJ databases">
        <title>Genome sequence of Acetobacter pasteurianus subsp. ascendens strain SRCM101447.</title>
        <authorList>
            <person name="Cho S.H."/>
        </authorList>
    </citation>
    <scope>NUCLEOTIDE SEQUENCE [LARGE SCALE GENOMIC DNA]</scope>
    <source>
        <strain evidence="4 5">SRCM101447</strain>
        <plasmid evidence="2">pAP1447-1</plasmid>
        <plasmid evidence="4">pAP1447-2</plasmid>
        <plasmid evidence="5">Plasmid pap1447-1 sequence</plasmid>
        <plasmid evidence="5">Plasmid pap1447-2 sequence</plasmid>
    </source>
</reference>
<sequence>MTPFFGRLIGTIGRIHSFVLSQAAGLIGITLTLSSTLPLIILGLAFSRMAVFAGQSYATGYTAQHAKANLMDRHTPSSQSGASSRQTDLFGYRKPRAPRRYLAHMSGVGDHNCFYEQGNTCVALIFMRPLWLGKWLA</sequence>
<geneLocation type="plasmid" evidence="4">
    <name>pAP1447-2</name>
</geneLocation>
<feature type="transmembrane region" description="Helical" evidence="1">
    <location>
        <begin position="23"/>
        <end position="46"/>
    </location>
</feature>
<dbReference type="EMBL" id="CP021525">
    <property type="protein sequence ID" value="ARW11925.1"/>
    <property type="molecule type" value="Genomic_DNA"/>
</dbReference>
<dbReference type="EMBL" id="CP021526">
    <property type="protein sequence ID" value="ARW12173.1"/>
    <property type="molecule type" value="Genomic_DNA"/>
</dbReference>
<gene>
    <name evidence="2" type="ORF">S101447_02737</name>
    <name evidence="3" type="ORF">S101447_02888</name>
    <name evidence="4" type="ORF">S101447_03136</name>
</gene>
<keyword evidence="1" id="KW-0472">Membrane</keyword>
<dbReference type="Proteomes" id="UP000195633">
    <property type="component" value="Plasmid pAP1447-2"/>
</dbReference>
<evidence type="ECO:0000256" key="1">
    <source>
        <dbReference type="SAM" id="Phobius"/>
    </source>
</evidence>
<dbReference type="EMBL" id="CP021525">
    <property type="protein sequence ID" value="ARW11774.1"/>
    <property type="molecule type" value="Genomic_DNA"/>
</dbReference>
<protein>
    <submittedName>
        <fullName evidence="4">Uncharacterized protein</fullName>
    </submittedName>
</protein>